<evidence type="ECO:0000256" key="1">
    <source>
        <dbReference type="ARBA" id="ARBA00022490"/>
    </source>
</evidence>
<dbReference type="Proteomes" id="UP000176868">
    <property type="component" value="Unassembled WGS sequence"/>
</dbReference>
<comment type="similarity">
    <text evidence="3">Belongs to the SmpB family.</text>
</comment>
<comment type="subcellular location">
    <subcellularLocation>
        <location evidence="3">Cytoplasm</location>
    </subcellularLocation>
    <text evidence="3">The tmRNA-SmpB complex associates with stalled 70S ribosomes.</text>
</comment>
<dbReference type="Pfam" id="PF01668">
    <property type="entry name" value="SmpB"/>
    <property type="match status" value="1"/>
</dbReference>
<dbReference type="PANTHER" id="PTHR30308:SF2">
    <property type="entry name" value="SSRA-BINDING PROTEIN"/>
    <property type="match status" value="1"/>
</dbReference>
<comment type="function">
    <text evidence="3">Required for rescue of stalled ribosomes mediated by trans-translation. Binds to transfer-messenger RNA (tmRNA), required for stable association of tmRNA with ribosomes. tmRNA and SmpB together mimic tRNA shape, replacing the anticodon stem-loop with SmpB. tmRNA is encoded by the ssrA gene; the 2 termini fold to resemble tRNA(Ala) and it encodes a 'tag peptide', a short internal open reading frame. During trans-translation Ala-aminoacylated tmRNA acts like a tRNA, entering the A-site of stalled ribosomes, displacing the stalled mRNA. The ribosome then switches to translate the ORF on the tmRNA; the nascent peptide is terminated with the 'tag peptide' encoded by the tmRNA and targeted for degradation. The ribosome is freed to recommence translation, which seems to be the essential function of trans-translation.</text>
</comment>
<keyword evidence="2 3" id="KW-0694">RNA-binding</keyword>
<name>A0A1G2V908_9BACT</name>
<dbReference type="GO" id="GO:0005829">
    <property type="term" value="C:cytosol"/>
    <property type="evidence" value="ECO:0007669"/>
    <property type="project" value="TreeGrafter"/>
</dbReference>
<comment type="caution">
    <text evidence="4">The sequence shown here is derived from an EMBL/GenBank/DDBJ whole genome shotgun (WGS) entry which is preliminary data.</text>
</comment>
<dbReference type="AlphaFoldDB" id="A0A1G2V908"/>
<dbReference type="GO" id="GO:0003723">
    <property type="term" value="F:RNA binding"/>
    <property type="evidence" value="ECO:0007669"/>
    <property type="project" value="UniProtKB-UniRule"/>
</dbReference>
<dbReference type="PROSITE" id="PS01317">
    <property type="entry name" value="SSRP"/>
    <property type="match status" value="1"/>
</dbReference>
<protein>
    <recommendedName>
        <fullName evidence="3">SsrA-binding protein</fullName>
    </recommendedName>
    <alternativeName>
        <fullName evidence="3">Small protein B</fullName>
    </alternativeName>
</protein>
<dbReference type="CDD" id="cd09294">
    <property type="entry name" value="SmpB"/>
    <property type="match status" value="1"/>
</dbReference>
<dbReference type="GO" id="GO:0070929">
    <property type="term" value="P:trans-translation"/>
    <property type="evidence" value="ECO:0007669"/>
    <property type="project" value="UniProtKB-UniRule"/>
</dbReference>
<dbReference type="HAMAP" id="MF_00023">
    <property type="entry name" value="SmpB"/>
    <property type="match status" value="1"/>
</dbReference>
<evidence type="ECO:0000313" key="4">
    <source>
        <dbReference type="EMBL" id="OHB18075.1"/>
    </source>
</evidence>
<organism evidence="4 5">
    <name type="scientific">Candidatus Zambryskibacteria bacterium RIFOXYD2_FULL_43_10</name>
    <dbReference type="NCBI Taxonomy" id="1802782"/>
    <lineage>
        <taxon>Bacteria</taxon>
        <taxon>Candidatus Zambryskiibacteriota</taxon>
    </lineage>
</organism>
<dbReference type="EMBL" id="MHWZ01000007">
    <property type="protein sequence ID" value="OHB18075.1"/>
    <property type="molecule type" value="Genomic_DNA"/>
</dbReference>
<accession>A0A1G2V908</accession>
<dbReference type="Gene3D" id="2.40.280.10">
    <property type="match status" value="1"/>
</dbReference>
<dbReference type="InterPro" id="IPR023620">
    <property type="entry name" value="SmpB"/>
</dbReference>
<dbReference type="NCBIfam" id="TIGR00086">
    <property type="entry name" value="smpB"/>
    <property type="match status" value="1"/>
</dbReference>
<dbReference type="InterPro" id="IPR000037">
    <property type="entry name" value="SsrA-bd_prot"/>
</dbReference>
<sequence length="152" mass="17115">MTRYVDNSRALFDYEVLEHFTAGIELLGTEVKSVREGKMNLRGAFVAVRGSLPRSSGGEAYLIGAEIPAYQPKNAPKEYDALRSRKLLLTQSELEELKNAEGTKGLTIIPLSVYSKGRFLKLDIAIARGKKKFDKRQAIKKRDVERDLKRSL</sequence>
<dbReference type="GO" id="GO:0070930">
    <property type="term" value="P:trans-translation-dependent protein tagging"/>
    <property type="evidence" value="ECO:0007669"/>
    <property type="project" value="TreeGrafter"/>
</dbReference>
<reference evidence="4 5" key="1">
    <citation type="journal article" date="2016" name="Nat. Commun.">
        <title>Thousands of microbial genomes shed light on interconnected biogeochemical processes in an aquifer system.</title>
        <authorList>
            <person name="Anantharaman K."/>
            <person name="Brown C.T."/>
            <person name="Hug L.A."/>
            <person name="Sharon I."/>
            <person name="Castelle C.J."/>
            <person name="Probst A.J."/>
            <person name="Thomas B.C."/>
            <person name="Singh A."/>
            <person name="Wilkins M.J."/>
            <person name="Karaoz U."/>
            <person name="Brodie E.L."/>
            <person name="Williams K.H."/>
            <person name="Hubbard S.S."/>
            <person name="Banfield J.F."/>
        </authorList>
    </citation>
    <scope>NUCLEOTIDE SEQUENCE [LARGE SCALE GENOMIC DNA]</scope>
</reference>
<evidence type="ECO:0000256" key="2">
    <source>
        <dbReference type="ARBA" id="ARBA00022884"/>
    </source>
</evidence>
<evidence type="ECO:0000313" key="5">
    <source>
        <dbReference type="Proteomes" id="UP000176868"/>
    </source>
</evidence>
<dbReference type="PANTHER" id="PTHR30308">
    <property type="entry name" value="TMRNA-BINDING COMPONENT OF TRANS-TRANSLATION TAGGING COMPLEX"/>
    <property type="match status" value="1"/>
</dbReference>
<keyword evidence="1 3" id="KW-0963">Cytoplasm</keyword>
<dbReference type="STRING" id="1802782.A2544_00565"/>
<evidence type="ECO:0000256" key="3">
    <source>
        <dbReference type="HAMAP-Rule" id="MF_00023"/>
    </source>
</evidence>
<dbReference type="SUPFAM" id="SSF74982">
    <property type="entry name" value="Small protein B (SmpB)"/>
    <property type="match status" value="1"/>
</dbReference>
<proteinExistence type="inferred from homology"/>
<gene>
    <name evidence="3" type="primary">smpB</name>
    <name evidence="4" type="ORF">A2544_00565</name>
</gene>
<dbReference type="InterPro" id="IPR020081">
    <property type="entry name" value="SsrA-bd_prot_CS"/>
</dbReference>
<dbReference type="NCBIfam" id="NF003843">
    <property type="entry name" value="PRK05422.1"/>
    <property type="match status" value="1"/>
</dbReference>